<evidence type="ECO:0000256" key="1">
    <source>
        <dbReference type="ARBA" id="ARBA00004937"/>
    </source>
</evidence>
<feature type="binding site" evidence="7">
    <location>
        <position position="217"/>
    </location>
    <ligand>
        <name>substrate</name>
    </ligand>
</feature>
<dbReference type="Pfam" id="PF00479">
    <property type="entry name" value="G6PD_N"/>
    <property type="match status" value="1"/>
</dbReference>
<dbReference type="GO" id="GO:0004345">
    <property type="term" value="F:glucose-6-phosphate dehydrogenase activity"/>
    <property type="evidence" value="ECO:0007669"/>
    <property type="project" value="UniProtKB-UniRule"/>
</dbReference>
<feature type="binding site" evidence="7">
    <location>
        <position position="236"/>
    </location>
    <ligand>
        <name>substrate</name>
    </ligand>
</feature>
<reference evidence="11" key="1">
    <citation type="submission" date="2017-06" db="EMBL/GenBank/DDBJ databases">
        <authorList>
            <person name="Varghese N."/>
            <person name="Submissions S."/>
        </authorList>
    </citation>
    <scope>NUCLEOTIDE SEQUENCE [LARGE SCALE GENOMIC DNA]</scope>
    <source>
        <strain evidence="11">DSM 46839</strain>
    </source>
</reference>
<evidence type="ECO:0000313" key="10">
    <source>
        <dbReference type="EMBL" id="SNS76930.1"/>
    </source>
</evidence>
<comment type="catalytic activity">
    <reaction evidence="7">
        <text>D-glucose 6-phosphate + NADP(+) = 6-phospho-D-glucono-1,5-lactone + NADPH + H(+)</text>
        <dbReference type="Rhea" id="RHEA:15841"/>
        <dbReference type="ChEBI" id="CHEBI:15378"/>
        <dbReference type="ChEBI" id="CHEBI:57783"/>
        <dbReference type="ChEBI" id="CHEBI:57955"/>
        <dbReference type="ChEBI" id="CHEBI:58349"/>
        <dbReference type="ChEBI" id="CHEBI:61548"/>
        <dbReference type="EC" id="1.1.1.49"/>
    </reaction>
</comment>
<dbReference type="PIRSF" id="PIRSF000110">
    <property type="entry name" value="G6PD"/>
    <property type="match status" value="1"/>
</dbReference>
<dbReference type="PANTHER" id="PTHR23429:SF0">
    <property type="entry name" value="GLUCOSE-6-PHOSPHATE 1-DEHYDROGENASE"/>
    <property type="match status" value="1"/>
</dbReference>
<dbReference type="InterPro" id="IPR036291">
    <property type="entry name" value="NAD(P)-bd_dom_sf"/>
</dbReference>
<name>A0A239H6E3_9ACTN</name>
<dbReference type="OrthoDB" id="9802739at2"/>
<dbReference type="SUPFAM" id="SSF51735">
    <property type="entry name" value="NAD(P)-binding Rossmann-fold domains"/>
    <property type="match status" value="1"/>
</dbReference>
<evidence type="ECO:0000256" key="5">
    <source>
        <dbReference type="ARBA" id="ARBA00023002"/>
    </source>
</evidence>
<dbReference type="Proteomes" id="UP000198373">
    <property type="component" value="Unassembled WGS sequence"/>
</dbReference>
<comment type="caution">
    <text evidence="7">Lacks conserved residue(s) required for the propagation of feature annotation.</text>
</comment>
<dbReference type="HAMAP" id="MF_00966">
    <property type="entry name" value="G6PD"/>
    <property type="match status" value="1"/>
</dbReference>
<evidence type="ECO:0000256" key="2">
    <source>
        <dbReference type="ARBA" id="ARBA00009975"/>
    </source>
</evidence>
<evidence type="ECO:0000313" key="11">
    <source>
        <dbReference type="Proteomes" id="UP000198373"/>
    </source>
</evidence>
<gene>
    <name evidence="7" type="primary">zwf</name>
    <name evidence="10" type="ORF">SAMN06893096_107228</name>
</gene>
<proteinExistence type="inferred from homology"/>
<dbReference type="InterPro" id="IPR019796">
    <property type="entry name" value="G6P_DH_AS"/>
</dbReference>
<feature type="domain" description="Glucose-6-phosphate dehydrogenase NAD-binding" evidence="8">
    <location>
        <begin position="10"/>
        <end position="187"/>
    </location>
</feature>
<feature type="binding site" evidence="7">
    <location>
        <position position="47"/>
    </location>
    <ligand>
        <name>NADP(+)</name>
        <dbReference type="ChEBI" id="CHEBI:58349"/>
    </ligand>
</feature>
<comment type="similarity">
    <text evidence="2 7">Belongs to the glucose-6-phosphate dehydrogenase family.</text>
</comment>
<dbReference type="UniPathway" id="UPA00115">
    <property type="reaction ID" value="UER00408"/>
</dbReference>
<evidence type="ECO:0000259" key="9">
    <source>
        <dbReference type="Pfam" id="PF02781"/>
    </source>
</evidence>
<comment type="function">
    <text evidence="7">Catalyzes the oxidation of glucose 6-phosphate to 6-phosphogluconolactone.</text>
</comment>
<evidence type="ECO:0000256" key="4">
    <source>
        <dbReference type="ARBA" id="ARBA00022857"/>
    </source>
</evidence>
<sequence length="467" mass="50317">MIDLPPTVFVLYGATGDLARRMVLPAFWELARRGLLPEDWRLVGNGRGDVSHEDFAGRVRDALTEFGPLGDGADDGWGDFAGRLRFAGGGFDESDPGSLLDVLAEARAELGGRPQLVHYLATPPEAFAKLTRGLQQNGLTEGSRVVYEKPYGTSLQGFRELDELVLSVLDEDQVFRIDHFLGKEGTQDLHVLRFANGLFGHVWSREHVAQVQIDVPEDLDVAGRAEFYDATGAALDMLVTHLFQLAAEVAMEPPASFSPADLQAAREGVLAAFRPLDPEEVVLGQFDGYTDVDGVAGDSRTDTYVAARLWVDTDRWRGVPFVLRTGKRLAASEQRASLLLRRPEGPVTDVPGHGNVLSLSLSGSGAVDLQVVAKQPGPDLALAAATATLQLADVPGGTPLPPYVSLLHDVLVGDRSLFTSSDGLAHAWRAFAPLQERPPRVHRYAPASWGPAEADALAEPAGWLLGD</sequence>
<dbReference type="GO" id="GO:0009051">
    <property type="term" value="P:pentose-phosphate shunt, oxidative branch"/>
    <property type="evidence" value="ECO:0007669"/>
    <property type="project" value="TreeGrafter"/>
</dbReference>
<dbReference type="AlphaFoldDB" id="A0A239H6E3"/>
<dbReference type="Pfam" id="PF02781">
    <property type="entry name" value="G6PD_C"/>
    <property type="match status" value="1"/>
</dbReference>
<keyword evidence="3 7" id="KW-0313">Glucose metabolism</keyword>
<evidence type="ECO:0000259" key="8">
    <source>
        <dbReference type="Pfam" id="PF00479"/>
    </source>
</evidence>
<dbReference type="PANTHER" id="PTHR23429">
    <property type="entry name" value="GLUCOSE-6-PHOSPHATE 1-DEHYDROGENASE G6PD"/>
    <property type="match status" value="1"/>
</dbReference>
<organism evidence="10 11">
    <name type="scientific">Geodermatophilus pulveris</name>
    <dbReference type="NCBI Taxonomy" id="1564159"/>
    <lineage>
        <taxon>Bacteria</taxon>
        <taxon>Bacillati</taxon>
        <taxon>Actinomycetota</taxon>
        <taxon>Actinomycetes</taxon>
        <taxon>Geodermatophilales</taxon>
        <taxon>Geodermatophilaceae</taxon>
        <taxon>Geodermatophilus</taxon>
    </lineage>
</organism>
<evidence type="ECO:0000256" key="6">
    <source>
        <dbReference type="ARBA" id="ARBA00023277"/>
    </source>
</evidence>
<feature type="domain" description="Glucose-6-phosphate dehydrogenase C-terminal" evidence="9">
    <location>
        <begin position="191"/>
        <end position="461"/>
    </location>
</feature>
<dbReference type="EC" id="1.1.1.49" evidence="7"/>
<feature type="active site" description="Proton acceptor" evidence="7">
    <location>
        <position position="241"/>
    </location>
</feature>
<keyword evidence="11" id="KW-1185">Reference proteome</keyword>
<dbReference type="Gene3D" id="3.40.50.720">
    <property type="entry name" value="NAD(P)-binding Rossmann-like Domain"/>
    <property type="match status" value="1"/>
</dbReference>
<dbReference type="SUPFAM" id="SSF55347">
    <property type="entry name" value="Glyceraldehyde-3-phosphate dehydrogenase-like, C-terminal domain"/>
    <property type="match status" value="1"/>
</dbReference>
<evidence type="ECO:0000256" key="7">
    <source>
        <dbReference type="HAMAP-Rule" id="MF_00966"/>
    </source>
</evidence>
<dbReference type="GO" id="GO:0005829">
    <property type="term" value="C:cytosol"/>
    <property type="evidence" value="ECO:0007669"/>
    <property type="project" value="TreeGrafter"/>
</dbReference>
<dbReference type="RefSeq" id="WP_089306480.1">
    <property type="nucleotide sequence ID" value="NZ_FZOO01000007.1"/>
</dbReference>
<dbReference type="Gene3D" id="3.30.360.10">
    <property type="entry name" value="Dihydrodipicolinate Reductase, domain 2"/>
    <property type="match status" value="1"/>
</dbReference>
<dbReference type="PRINTS" id="PR00079">
    <property type="entry name" value="G6PDHDRGNASE"/>
</dbReference>
<accession>A0A239H6E3</accession>
<feature type="binding site" evidence="7">
    <location>
        <begin position="13"/>
        <end position="20"/>
    </location>
    <ligand>
        <name>NADP(+)</name>
        <dbReference type="ChEBI" id="CHEBI:58349"/>
    </ligand>
</feature>
<keyword evidence="4 7" id="KW-0521">NADP</keyword>
<feature type="binding site" evidence="7">
    <location>
        <position position="183"/>
    </location>
    <ligand>
        <name>substrate</name>
    </ligand>
</feature>
<keyword evidence="5 7" id="KW-0560">Oxidoreductase</keyword>
<feature type="binding site" evidence="7">
    <location>
        <position position="179"/>
    </location>
    <ligand>
        <name>substrate</name>
    </ligand>
</feature>
<keyword evidence="6 7" id="KW-0119">Carbohydrate metabolism</keyword>
<dbReference type="EMBL" id="FZOO01000007">
    <property type="protein sequence ID" value="SNS76930.1"/>
    <property type="molecule type" value="Genomic_DNA"/>
</dbReference>
<dbReference type="GO" id="GO:0006006">
    <property type="term" value="P:glucose metabolic process"/>
    <property type="evidence" value="ECO:0007669"/>
    <property type="project" value="UniProtKB-KW"/>
</dbReference>
<feature type="binding site" evidence="7">
    <location>
        <position position="149"/>
    </location>
    <ligand>
        <name>NADP(+)</name>
        <dbReference type="ChEBI" id="CHEBI:58349"/>
    </ligand>
</feature>
<dbReference type="GO" id="GO:0050661">
    <property type="term" value="F:NADP binding"/>
    <property type="evidence" value="ECO:0007669"/>
    <property type="project" value="UniProtKB-UniRule"/>
</dbReference>
<protein>
    <recommendedName>
        <fullName evidence="7">Glucose-6-phosphate 1-dehydrogenase</fullName>
        <shortName evidence="7">G6PD</shortName>
        <ecNumber evidence="7">1.1.1.49</ecNumber>
    </recommendedName>
</protein>
<comment type="pathway">
    <text evidence="1 7">Carbohydrate degradation; pentose phosphate pathway; D-ribulose 5-phosphate from D-glucose 6-phosphate (oxidative stage): step 1/3.</text>
</comment>
<dbReference type="PROSITE" id="PS00069">
    <property type="entry name" value="G6P_DEHYDROGENASE"/>
    <property type="match status" value="1"/>
</dbReference>
<dbReference type="InterPro" id="IPR001282">
    <property type="entry name" value="G6P_DH"/>
</dbReference>
<dbReference type="InterPro" id="IPR022674">
    <property type="entry name" value="G6P_DH_NAD-bd"/>
</dbReference>
<feature type="binding site" evidence="7">
    <location>
        <position position="327"/>
    </location>
    <ligand>
        <name>substrate</name>
    </ligand>
</feature>
<evidence type="ECO:0000256" key="3">
    <source>
        <dbReference type="ARBA" id="ARBA00022526"/>
    </source>
</evidence>
<dbReference type="InterPro" id="IPR022675">
    <property type="entry name" value="G6P_DH_C"/>
</dbReference>